<dbReference type="InterPro" id="IPR009075">
    <property type="entry name" value="AcylCo_DH/oxidase_C"/>
</dbReference>
<dbReference type="SUPFAM" id="SSF56645">
    <property type="entry name" value="Acyl-CoA dehydrogenase NM domain-like"/>
    <property type="match status" value="1"/>
</dbReference>
<name>A0A926VGW5_9CYAN</name>
<dbReference type="Gene3D" id="2.40.110.10">
    <property type="entry name" value="Butyryl-CoA Dehydrogenase, subunit A, domain 2"/>
    <property type="match status" value="1"/>
</dbReference>
<comment type="cofactor">
    <cofactor evidence="1 6">
        <name>FAD</name>
        <dbReference type="ChEBI" id="CHEBI:57692"/>
    </cofactor>
</comment>
<dbReference type="Gene3D" id="1.10.540.10">
    <property type="entry name" value="Acyl-CoA dehydrogenase/oxidase, N-terminal domain"/>
    <property type="match status" value="1"/>
</dbReference>
<evidence type="ECO:0000256" key="2">
    <source>
        <dbReference type="ARBA" id="ARBA00009347"/>
    </source>
</evidence>
<reference evidence="10" key="1">
    <citation type="journal article" date="2015" name="ISME J.">
        <title>Draft Genome Sequence of Streptomyces incarnatus NRRL8089, which Produces the Nucleoside Antibiotic Sinefungin.</title>
        <authorList>
            <person name="Oshima K."/>
            <person name="Hattori M."/>
            <person name="Shimizu H."/>
            <person name="Fukuda K."/>
            <person name="Nemoto M."/>
            <person name="Inagaki K."/>
            <person name="Tamura T."/>
        </authorList>
    </citation>
    <scope>NUCLEOTIDE SEQUENCE</scope>
    <source>
        <strain evidence="10">FACHB-1375</strain>
    </source>
</reference>
<dbReference type="PANTHER" id="PTHR43884:SF12">
    <property type="entry name" value="ISOVALERYL-COA DEHYDROGENASE, MITOCHONDRIAL-RELATED"/>
    <property type="match status" value="1"/>
</dbReference>
<dbReference type="GO" id="GO:0050660">
    <property type="term" value="F:flavin adenine dinucleotide binding"/>
    <property type="evidence" value="ECO:0007669"/>
    <property type="project" value="InterPro"/>
</dbReference>
<dbReference type="FunFam" id="1.20.140.10:FF:000011">
    <property type="entry name" value="Medium-chain specific acyl-CoA dehydrogenase, mitochondrial"/>
    <property type="match status" value="1"/>
</dbReference>
<accession>A0A926VGW5</accession>
<dbReference type="FunFam" id="1.10.540.10:FF:000002">
    <property type="entry name" value="Acyl-CoA dehydrogenase FadE19"/>
    <property type="match status" value="1"/>
</dbReference>
<keyword evidence="11" id="KW-1185">Reference proteome</keyword>
<protein>
    <submittedName>
        <fullName evidence="10">Acyl-CoA dehydrogenase family protein</fullName>
    </submittedName>
</protein>
<sequence length="389" mass="42759">MKLELTVQQKEDRSQFRAFVDAEIVPLANQCDREEHTPIQLIENLAKKGYLGAIIPKDFGGSGMDAIAYGLLNEEIGRGCSSLRSLLTVHNMVSHAILKWGNKQQKEYWLPKLATGEVIAAFALSEANVGSDAKSIETTATLDGDTYLLNGQKKWITYGQIADIFLVFAQCDGKPSAFLVEKNSPGLAIKPIFGMMGVKASMLAELHLDNCQIPAENIVGKPGFGFSYIAASALDYGRYSVAWGCVGIAQACLEASLQYTSQRKQFGVYLKEHQLIRQMITEMTANLKAARLLCYQAGYLKDTRDPKAILETSIAKYFASTIATKAANDAVQIHGANGCSSDYPVQRYLRDAKIMEIIEGSTQIQQITIADHAYQEYLIPSETLCVTSR</sequence>
<dbReference type="PANTHER" id="PTHR43884">
    <property type="entry name" value="ACYL-COA DEHYDROGENASE"/>
    <property type="match status" value="1"/>
</dbReference>
<evidence type="ECO:0000313" key="10">
    <source>
        <dbReference type="EMBL" id="MBD2183508.1"/>
    </source>
</evidence>
<evidence type="ECO:0000256" key="1">
    <source>
        <dbReference type="ARBA" id="ARBA00001974"/>
    </source>
</evidence>
<keyword evidence="5 6" id="KW-0560">Oxidoreductase</keyword>
<evidence type="ECO:0000259" key="9">
    <source>
        <dbReference type="Pfam" id="PF02771"/>
    </source>
</evidence>
<dbReference type="InterPro" id="IPR009100">
    <property type="entry name" value="AcylCoA_DH/oxidase_NM_dom_sf"/>
</dbReference>
<evidence type="ECO:0000256" key="5">
    <source>
        <dbReference type="ARBA" id="ARBA00023002"/>
    </source>
</evidence>
<comment type="caution">
    <text evidence="10">The sequence shown here is derived from an EMBL/GenBank/DDBJ whole genome shotgun (WGS) entry which is preliminary data.</text>
</comment>
<evidence type="ECO:0000256" key="4">
    <source>
        <dbReference type="ARBA" id="ARBA00022827"/>
    </source>
</evidence>
<comment type="similarity">
    <text evidence="2 6">Belongs to the acyl-CoA dehydrogenase family.</text>
</comment>
<dbReference type="RefSeq" id="WP_190467977.1">
    <property type="nucleotide sequence ID" value="NZ_JACJPW010000057.1"/>
</dbReference>
<keyword evidence="3 6" id="KW-0285">Flavoprotein</keyword>
<proteinExistence type="inferred from homology"/>
<evidence type="ECO:0000259" key="8">
    <source>
        <dbReference type="Pfam" id="PF02770"/>
    </source>
</evidence>
<dbReference type="Proteomes" id="UP000641646">
    <property type="component" value="Unassembled WGS sequence"/>
</dbReference>
<dbReference type="EMBL" id="JACJPW010000057">
    <property type="protein sequence ID" value="MBD2183508.1"/>
    <property type="molecule type" value="Genomic_DNA"/>
</dbReference>
<dbReference type="Pfam" id="PF00441">
    <property type="entry name" value="Acyl-CoA_dh_1"/>
    <property type="match status" value="1"/>
</dbReference>
<dbReference type="SUPFAM" id="SSF47203">
    <property type="entry name" value="Acyl-CoA dehydrogenase C-terminal domain-like"/>
    <property type="match status" value="1"/>
</dbReference>
<feature type="domain" description="Acyl-CoA dehydrogenase/oxidase N-terminal" evidence="9">
    <location>
        <begin position="8"/>
        <end position="117"/>
    </location>
</feature>
<evidence type="ECO:0000256" key="3">
    <source>
        <dbReference type="ARBA" id="ARBA00022630"/>
    </source>
</evidence>
<evidence type="ECO:0000259" key="7">
    <source>
        <dbReference type="Pfam" id="PF00441"/>
    </source>
</evidence>
<gene>
    <name evidence="10" type="ORF">H6G03_21015</name>
</gene>
<organism evidence="10 11">
    <name type="scientific">Aerosakkonema funiforme FACHB-1375</name>
    <dbReference type="NCBI Taxonomy" id="2949571"/>
    <lineage>
        <taxon>Bacteria</taxon>
        <taxon>Bacillati</taxon>
        <taxon>Cyanobacteriota</taxon>
        <taxon>Cyanophyceae</taxon>
        <taxon>Oscillatoriophycideae</taxon>
        <taxon>Aerosakkonematales</taxon>
        <taxon>Aerosakkonemataceae</taxon>
        <taxon>Aerosakkonema</taxon>
    </lineage>
</organism>
<dbReference type="InterPro" id="IPR046373">
    <property type="entry name" value="Acyl-CoA_Oxase/DH_mid-dom_sf"/>
</dbReference>
<dbReference type="InterPro" id="IPR037069">
    <property type="entry name" value="AcylCoA_DH/ox_N_sf"/>
</dbReference>
<dbReference type="InterPro" id="IPR036250">
    <property type="entry name" value="AcylCo_DH-like_C"/>
</dbReference>
<dbReference type="InterPro" id="IPR006091">
    <property type="entry name" value="Acyl-CoA_Oxase/DH_mid-dom"/>
</dbReference>
<dbReference type="GO" id="GO:0003995">
    <property type="term" value="F:acyl-CoA dehydrogenase activity"/>
    <property type="evidence" value="ECO:0007669"/>
    <property type="project" value="TreeGrafter"/>
</dbReference>
<dbReference type="Gene3D" id="1.20.140.10">
    <property type="entry name" value="Butyryl-CoA Dehydrogenase, subunit A, domain 3"/>
    <property type="match status" value="1"/>
</dbReference>
<reference evidence="10" key="2">
    <citation type="submission" date="2020-08" db="EMBL/GenBank/DDBJ databases">
        <authorList>
            <person name="Chen M."/>
            <person name="Teng W."/>
            <person name="Zhao L."/>
            <person name="Hu C."/>
            <person name="Zhou Y."/>
            <person name="Han B."/>
            <person name="Song L."/>
            <person name="Shu W."/>
        </authorList>
    </citation>
    <scope>NUCLEOTIDE SEQUENCE</scope>
    <source>
        <strain evidence="10">FACHB-1375</strain>
    </source>
</reference>
<keyword evidence="4 6" id="KW-0274">FAD</keyword>
<evidence type="ECO:0000256" key="6">
    <source>
        <dbReference type="RuleBase" id="RU362125"/>
    </source>
</evidence>
<dbReference type="PIRSF" id="PIRSF016578">
    <property type="entry name" value="HsaA"/>
    <property type="match status" value="1"/>
</dbReference>
<dbReference type="AlphaFoldDB" id="A0A926VGW5"/>
<dbReference type="Pfam" id="PF02771">
    <property type="entry name" value="Acyl-CoA_dh_N"/>
    <property type="match status" value="1"/>
</dbReference>
<dbReference type="Pfam" id="PF02770">
    <property type="entry name" value="Acyl-CoA_dh_M"/>
    <property type="match status" value="1"/>
</dbReference>
<evidence type="ECO:0000313" key="11">
    <source>
        <dbReference type="Proteomes" id="UP000641646"/>
    </source>
</evidence>
<feature type="domain" description="Acyl-CoA oxidase/dehydrogenase middle" evidence="8">
    <location>
        <begin position="121"/>
        <end position="211"/>
    </location>
</feature>
<dbReference type="InterPro" id="IPR013786">
    <property type="entry name" value="AcylCoA_DH/ox_N"/>
</dbReference>
<feature type="domain" description="Acyl-CoA dehydrogenase/oxidase C-terminal" evidence="7">
    <location>
        <begin position="225"/>
        <end position="372"/>
    </location>
</feature>